<keyword evidence="1" id="KW-0812">Transmembrane</keyword>
<organism evidence="2 3">
    <name type="scientific">Ectocarpus siliculosus</name>
    <name type="common">Brown alga</name>
    <name type="synonym">Conferva siliculosa</name>
    <dbReference type="NCBI Taxonomy" id="2880"/>
    <lineage>
        <taxon>Eukaryota</taxon>
        <taxon>Sar</taxon>
        <taxon>Stramenopiles</taxon>
        <taxon>Ochrophyta</taxon>
        <taxon>PX clade</taxon>
        <taxon>Phaeophyceae</taxon>
        <taxon>Ectocarpales</taxon>
        <taxon>Ectocarpaceae</taxon>
        <taxon>Ectocarpus</taxon>
    </lineage>
</organism>
<protein>
    <submittedName>
        <fullName evidence="2">Uncharacterized protein</fullName>
    </submittedName>
</protein>
<proteinExistence type="predicted"/>
<gene>
    <name evidence="2" type="ORF">Esi_0013_0025</name>
</gene>
<reference evidence="2 3" key="1">
    <citation type="journal article" date="2010" name="Nature">
        <title>The Ectocarpus genome and the independent evolution of multicellularity in brown algae.</title>
        <authorList>
            <person name="Cock J.M."/>
            <person name="Sterck L."/>
            <person name="Rouze P."/>
            <person name="Scornet D."/>
            <person name="Allen A.E."/>
            <person name="Amoutzias G."/>
            <person name="Anthouard V."/>
            <person name="Artiguenave F."/>
            <person name="Aury J.M."/>
            <person name="Badger J.H."/>
            <person name="Beszteri B."/>
            <person name="Billiau K."/>
            <person name="Bonnet E."/>
            <person name="Bothwell J.H."/>
            <person name="Bowler C."/>
            <person name="Boyen C."/>
            <person name="Brownlee C."/>
            <person name="Carrano C.J."/>
            <person name="Charrier B."/>
            <person name="Cho G.Y."/>
            <person name="Coelho S.M."/>
            <person name="Collen J."/>
            <person name="Corre E."/>
            <person name="Da Silva C."/>
            <person name="Delage L."/>
            <person name="Delaroque N."/>
            <person name="Dittami S.M."/>
            <person name="Doulbeau S."/>
            <person name="Elias M."/>
            <person name="Farnham G."/>
            <person name="Gachon C.M."/>
            <person name="Gschloessl B."/>
            <person name="Heesch S."/>
            <person name="Jabbari K."/>
            <person name="Jubin C."/>
            <person name="Kawai H."/>
            <person name="Kimura K."/>
            <person name="Kloareg B."/>
            <person name="Kupper F.C."/>
            <person name="Lang D."/>
            <person name="Le Bail A."/>
            <person name="Leblanc C."/>
            <person name="Lerouge P."/>
            <person name="Lohr M."/>
            <person name="Lopez P.J."/>
            <person name="Martens C."/>
            <person name="Maumus F."/>
            <person name="Michel G."/>
            <person name="Miranda-Saavedra D."/>
            <person name="Morales J."/>
            <person name="Moreau H."/>
            <person name="Motomura T."/>
            <person name="Nagasato C."/>
            <person name="Napoli C.A."/>
            <person name="Nelson D.R."/>
            <person name="Nyvall-Collen P."/>
            <person name="Peters A.F."/>
            <person name="Pommier C."/>
            <person name="Potin P."/>
            <person name="Poulain J."/>
            <person name="Quesneville H."/>
            <person name="Read B."/>
            <person name="Rensing S.A."/>
            <person name="Ritter A."/>
            <person name="Rousvoal S."/>
            <person name="Samanta M."/>
            <person name="Samson G."/>
            <person name="Schroeder D.C."/>
            <person name="Segurens B."/>
            <person name="Strittmatter M."/>
            <person name="Tonon T."/>
            <person name="Tregear J.W."/>
            <person name="Valentin K."/>
            <person name="von Dassow P."/>
            <person name="Yamagishi T."/>
            <person name="Van de Peer Y."/>
            <person name="Wincker P."/>
        </authorList>
    </citation>
    <scope>NUCLEOTIDE SEQUENCE [LARGE SCALE GENOMIC DNA]</scope>
    <source>
        <strain evidence="3">Ec32 / CCAP1310/4</strain>
    </source>
</reference>
<dbReference type="EMBL" id="FN649760">
    <property type="protein sequence ID" value="CBN74129.1"/>
    <property type="molecule type" value="Genomic_DNA"/>
</dbReference>
<feature type="transmembrane region" description="Helical" evidence="1">
    <location>
        <begin position="15"/>
        <end position="34"/>
    </location>
</feature>
<accession>D8LE57</accession>
<name>D8LE57_ECTSI</name>
<dbReference type="AlphaFoldDB" id="D8LE57"/>
<dbReference type="Proteomes" id="UP000002630">
    <property type="component" value="Unassembled WGS sequence"/>
</dbReference>
<evidence type="ECO:0000313" key="2">
    <source>
        <dbReference type="EMBL" id="CBN74129.1"/>
    </source>
</evidence>
<dbReference type="InParanoid" id="D8LE57"/>
<evidence type="ECO:0000313" key="3">
    <source>
        <dbReference type="Proteomes" id="UP000002630"/>
    </source>
</evidence>
<keyword evidence="1" id="KW-1133">Transmembrane helix</keyword>
<keyword evidence="3" id="KW-1185">Reference proteome</keyword>
<keyword evidence="1" id="KW-0472">Membrane</keyword>
<sequence length="67" mass="7545">MVLEKLVHAAPTKRVIAMAVGGYLTTGAAILYLSQINSSMPDTMRAEWHAATEDYRRYQNMDRVRSS</sequence>
<evidence type="ECO:0000256" key="1">
    <source>
        <dbReference type="SAM" id="Phobius"/>
    </source>
</evidence>